<dbReference type="EMBL" id="JACEIQ010000001">
    <property type="protein sequence ID" value="MBA4493006.1"/>
    <property type="molecule type" value="Genomic_DNA"/>
</dbReference>
<evidence type="ECO:0000313" key="1">
    <source>
        <dbReference type="EMBL" id="MBA4493006.1"/>
    </source>
</evidence>
<keyword evidence="2" id="KW-1185">Reference proteome</keyword>
<dbReference type="Proteomes" id="UP000535491">
    <property type="component" value="Unassembled WGS sequence"/>
</dbReference>
<reference evidence="1 2" key="1">
    <citation type="submission" date="2020-07" db="EMBL/GenBank/DDBJ databases">
        <authorList>
            <person name="Feng H."/>
        </authorList>
    </citation>
    <scope>NUCLEOTIDE SEQUENCE [LARGE SCALE GENOMIC DNA]</scope>
    <source>
        <strain evidence="2">s-10</strain>
    </source>
</reference>
<dbReference type="AlphaFoldDB" id="A0A7W2A652"/>
<evidence type="ECO:0000313" key="2">
    <source>
        <dbReference type="Proteomes" id="UP000535491"/>
    </source>
</evidence>
<gene>
    <name evidence="1" type="ORF">H1191_01585</name>
</gene>
<protein>
    <submittedName>
        <fullName evidence="1">Uncharacterized protein</fullName>
    </submittedName>
</protein>
<comment type="caution">
    <text evidence="1">The sequence shown here is derived from an EMBL/GenBank/DDBJ whole genome shotgun (WGS) entry which is preliminary data.</text>
</comment>
<organism evidence="1 2">
    <name type="scientific">Paenactinomyces guangxiensis</name>
    <dbReference type="NCBI Taxonomy" id="1490290"/>
    <lineage>
        <taxon>Bacteria</taxon>
        <taxon>Bacillati</taxon>
        <taxon>Bacillota</taxon>
        <taxon>Bacilli</taxon>
        <taxon>Bacillales</taxon>
        <taxon>Thermoactinomycetaceae</taxon>
        <taxon>Paenactinomyces</taxon>
    </lineage>
</organism>
<sequence>MKEMEDWEKELDNIDWKTVLDDIDRALADNLAAELGFPSFERLEQASELVVDQYYVTHLSDGRWAWWNPQNYAHEDPAYFSDKQEITAFIADFLQLDEKKMVQLQDGLNQVIQTKRCRCCEHEFNPADPVRRDWDAGQEQSQFCSAECAMETVLNEMKEDFDR</sequence>
<dbReference type="RefSeq" id="WP_181750225.1">
    <property type="nucleotide sequence ID" value="NZ_JACEIQ010000001.1"/>
</dbReference>
<name>A0A7W2A652_9BACL</name>
<proteinExistence type="predicted"/>
<accession>A0A7W2A652</accession>